<evidence type="ECO:0000256" key="2">
    <source>
        <dbReference type="SAM" id="Phobius"/>
    </source>
</evidence>
<reference evidence="5 6" key="1">
    <citation type="submission" date="2021-08" db="EMBL/GenBank/DDBJ databases">
        <title>Collinsella faecalis sp. nov. isolated from swine faeces.</title>
        <authorList>
            <person name="Oh B.S."/>
            <person name="Lee J.H."/>
        </authorList>
    </citation>
    <scope>NUCLEOTIDE SEQUENCE [LARGE SCALE GENOMIC DNA]</scope>
    <source>
        <strain evidence="5 6">AGMB00827</strain>
    </source>
</reference>
<dbReference type="InterPro" id="IPR041033">
    <property type="entry name" value="SpaA_PFL_dom_1"/>
</dbReference>
<dbReference type="RefSeq" id="WP_222199844.1">
    <property type="nucleotide sequence ID" value="NZ_JAIMFO010000008.1"/>
</dbReference>
<evidence type="ECO:0000256" key="1">
    <source>
        <dbReference type="SAM" id="MobiDB-lite"/>
    </source>
</evidence>
<dbReference type="Pfam" id="PF05738">
    <property type="entry name" value="Cna_B"/>
    <property type="match status" value="1"/>
</dbReference>
<protein>
    <submittedName>
        <fullName evidence="5">Cna B-type domain-containing protein</fullName>
    </submittedName>
</protein>
<sequence length="483" mass="51970">MIKVKLSDEAFRSLYEATPQDKKIELINKVSLSAAGEHLADSSGKAELAHHLMTKDKPIVKSSNLGWMFLYTPVEEVFSDVVIKDVLDENITISLNAQGEVDLSNFKITAYTTMRDDGTYEMMEENTSFVAKPVAGKPGQDEVGVRYDPADYCIYFTLPDTPAGKKPLKYRVMYDTGILLVNPQATSITNHVEVWAGATRPGAAGEGSLRIADYAAFAQISGRPYVVIKKVDTEGTPLAGAVFSCNDADGTVIHAVSDSKGIVYFSNLAPDVVEIKEVKAPDACIQLTEAIRIDVSDAAHSVLAAPEGTSGTGSFTDPLVVPNAAVKKTDIQVVKRWVDKDNRFNKRPDSVVVRLLANGEPTDHSLVLSEEHGWTDVFSDLPLVDAAGKDLVYTVSEEVPAGYTSAVEGDMATGFTLTNTLKPIPGKPGEPEKTKKKRKKHTNRLAATGDANRSLIQGMLAAGALTMAAGAVLVVRRRSGAEL</sequence>
<feature type="domain" description="CNA-B" evidence="3">
    <location>
        <begin position="331"/>
        <end position="420"/>
    </location>
</feature>
<keyword evidence="2" id="KW-1133">Transmembrane helix</keyword>
<organism evidence="5 6">
    <name type="scientific">Collinsella ureilytica</name>
    <dbReference type="NCBI Taxonomy" id="2869515"/>
    <lineage>
        <taxon>Bacteria</taxon>
        <taxon>Bacillati</taxon>
        <taxon>Actinomycetota</taxon>
        <taxon>Coriobacteriia</taxon>
        <taxon>Coriobacteriales</taxon>
        <taxon>Coriobacteriaceae</taxon>
        <taxon>Collinsella</taxon>
    </lineage>
</organism>
<dbReference type="Gene3D" id="2.60.40.1140">
    <property type="entry name" value="Collagen-binding surface protein Cna, B-type domain"/>
    <property type="match status" value="1"/>
</dbReference>
<dbReference type="CDD" id="cd00222">
    <property type="entry name" value="CollagenBindB"/>
    <property type="match status" value="1"/>
</dbReference>
<dbReference type="InterPro" id="IPR008454">
    <property type="entry name" value="Collagen-bd_Cna-like_B-typ_dom"/>
</dbReference>
<dbReference type="Proteomes" id="UP000700908">
    <property type="component" value="Unassembled WGS sequence"/>
</dbReference>
<keyword evidence="6" id="KW-1185">Reference proteome</keyword>
<evidence type="ECO:0000313" key="6">
    <source>
        <dbReference type="Proteomes" id="UP000700908"/>
    </source>
</evidence>
<keyword evidence="2" id="KW-0472">Membrane</keyword>
<name>A0ABS7MLE2_9ACTN</name>
<accession>A0ABS7MLE2</accession>
<evidence type="ECO:0000313" key="5">
    <source>
        <dbReference type="EMBL" id="MBY4798118.1"/>
    </source>
</evidence>
<dbReference type="InterPro" id="IPR013783">
    <property type="entry name" value="Ig-like_fold"/>
</dbReference>
<proteinExistence type="predicted"/>
<keyword evidence="2" id="KW-0812">Transmembrane</keyword>
<dbReference type="SUPFAM" id="SSF49478">
    <property type="entry name" value="Cna protein B-type domain"/>
    <property type="match status" value="1"/>
</dbReference>
<dbReference type="EMBL" id="JAIMFO010000008">
    <property type="protein sequence ID" value="MBY4798118.1"/>
    <property type="molecule type" value="Genomic_DNA"/>
</dbReference>
<evidence type="ECO:0000259" key="4">
    <source>
        <dbReference type="Pfam" id="PF17802"/>
    </source>
</evidence>
<gene>
    <name evidence="5" type="ORF">K6V98_07145</name>
</gene>
<feature type="region of interest" description="Disordered" evidence="1">
    <location>
        <begin position="421"/>
        <end position="446"/>
    </location>
</feature>
<dbReference type="Gene3D" id="2.60.40.10">
    <property type="entry name" value="Immunoglobulins"/>
    <property type="match status" value="1"/>
</dbReference>
<dbReference type="Pfam" id="PF17802">
    <property type="entry name" value="SpaA"/>
    <property type="match status" value="1"/>
</dbReference>
<feature type="transmembrane region" description="Helical" evidence="2">
    <location>
        <begin position="455"/>
        <end position="475"/>
    </location>
</feature>
<comment type="caution">
    <text evidence="5">The sequence shown here is derived from an EMBL/GenBank/DDBJ whole genome shotgun (WGS) entry which is preliminary data.</text>
</comment>
<feature type="domain" description="SpaA-like prealbumin fold" evidence="4">
    <location>
        <begin position="226"/>
        <end position="298"/>
    </location>
</feature>
<feature type="compositionally biased region" description="Basic residues" evidence="1">
    <location>
        <begin position="434"/>
        <end position="443"/>
    </location>
</feature>
<evidence type="ECO:0000259" key="3">
    <source>
        <dbReference type="Pfam" id="PF05738"/>
    </source>
</evidence>